<dbReference type="PANTHER" id="PTHR22754">
    <property type="entry name" value="DISCO-INTERACTING PROTEIN 2 DIP2 -RELATED"/>
    <property type="match status" value="1"/>
</dbReference>
<dbReference type="RefSeq" id="WP_170298470.1">
    <property type="nucleotide sequence ID" value="NZ_BAAAMK010000008.1"/>
</dbReference>
<gene>
    <name evidence="4" type="ORF">GCM10009717_31400</name>
</gene>
<accession>A0ABN2R251</accession>
<keyword evidence="5" id="KW-1185">Reference proteome</keyword>
<sequence>MTDNTFIDVMMRTASTAGEARGIRFYSSQSDSEFRSYAALDRQARADAATLTARGHRAGDVAILAFDPGLPFIRAIYATFYAGLIAAPVPVAAMRQPGAALRRLEAIIADSRSTLVLTDGTALAAMGLEPGDEPAGASVTQVATLGGEALGGEADAAAWTPPPITAESLALLQYTSGSTGTPKGVMVSHGNLVANEAAITAAAGISAESRTMGWLPHYHDMGLVGQLLQPIFVGADSVLTSPSQFLRRPLLWLRLISEYRSTHTVGPDFAYGLCTRLVTDEQLAELDLSALEGVITGAEPVRGTTLAAFSERFAAAGFDGRAFIPAYGMAETTLLVTASVRAEPVAPIRVDAAGLEAGELRDPSESGKVADLVSCGPPAAGHEIAIVDPSSGLRAVEGAIGEILVRGPSVAQGYWNRPDETEQVFGAGIVGEPAGRRYLRTGDLGSLVDGELVITGRIKDLIIIRGRNLYPQDLETTAEGLLHSGCLSAAFEGLGSQPAVGLVAEVDSARVPLDELERLAEAVRKSVVDEYTLPELGVVFIRKGTLPRTTSGKVQRALTRSLLADERLATVLSLGFDRTAA</sequence>
<dbReference type="CDD" id="cd05931">
    <property type="entry name" value="FAAL"/>
    <property type="match status" value="1"/>
</dbReference>
<dbReference type="Proteomes" id="UP001499954">
    <property type="component" value="Unassembled WGS sequence"/>
</dbReference>
<dbReference type="InterPro" id="IPR040097">
    <property type="entry name" value="FAAL/FAAC"/>
</dbReference>
<dbReference type="InterPro" id="IPR042099">
    <property type="entry name" value="ANL_N_sf"/>
</dbReference>
<dbReference type="EMBL" id="BAAAMK010000008">
    <property type="protein sequence ID" value="GAA1962308.1"/>
    <property type="molecule type" value="Genomic_DNA"/>
</dbReference>
<keyword evidence="2 4" id="KW-0436">Ligase</keyword>
<dbReference type="GO" id="GO:0016874">
    <property type="term" value="F:ligase activity"/>
    <property type="evidence" value="ECO:0007669"/>
    <property type="project" value="UniProtKB-KW"/>
</dbReference>
<comment type="similarity">
    <text evidence="1">Belongs to the ATP-dependent AMP-binding enzyme family.</text>
</comment>
<evidence type="ECO:0000256" key="2">
    <source>
        <dbReference type="ARBA" id="ARBA00022598"/>
    </source>
</evidence>
<dbReference type="Gene3D" id="3.30.300.30">
    <property type="match status" value="1"/>
</dbReference>
<organism evidence="4 5">
    <name type="scientific">Agromyces allii</name>
    <dbReference type="NCBI Taxonomy" id="393607"/>
    <lineage>
        <taxon>Bacteria</taxon>
        <taxon>Bacillati</taxon>
        <taxon>Actinomycetota</taxon>
        <taxon>Actinomycetes</taxon>
        <taxon>Micrococcales</taxon>
        <taxon>Microbacteriaceae</taxon>
        <taxon>Agromyces</taxon>
    </lineage>
</organism>
<dbReference type="SUPFAM" id="SSF56801">
    <property type="entry name" value="Acetyl-CoA synthetase-like"/>
    <property type="match status" value="1"/>
</dbReference>
<evidence type="ECO:0000313" key="5">
    <source>
        <dbReference type="Proteomes" id="UP001499954"/>
    </source>
</evidence>
<dbReference type="PANTHER" id="PTHR22754:SF32">
    <property type="entry name" value="DISCO-INTERACTING PROTEIN 2"/>
    <property type="match status" value="1"/>
</dbReference>
<evidence type="ECO:0000313" key="4">
    <source>
        <dbReference type="EMBL" id="GAA1962308.1"/>
    </source>
</evidence>
<dbReference type="InterPro" id="IPR045851">
    <property type="entry name" value="AMP-bd_C_sf"/>
</dbReference>
<proteinExistence type="inferred from homology"/>
<protein>
    <submittedName>
        <fullName evidence="4">Fatty acyl-AMP ligase</fullName>
    </submittedName>
</protein>
<dbReference type="PROSITE" id="PS00455">
    <property type="entry name" value="AMP_BINDING"/>
    <property type="match status" value="1"/>
</dbReference>
<evidence type="ECO:0000256" key="1">
    <source>
        <dbReference type="ARBA" id="ARBA00006432"/>
    </source>
</evidence>
<dbReference type="Pfam" id="PF00501">
    <property type="entry name" value="AMP-binding"/>
    <property type="match status" value="1"/>
</dbReference>
<dbReference type="Gene3D" id="3.40.50.12780">
    <property type="entry name" value="N-terminal domain of ligase-like"/>
    <property type="match status" value="1"/>
</dbReference>
<evidence type="ECO:0000259" key="3">
    <source>
        <dbReference type="Pfam" id="PF00501"/>
    </source>
</evidence>
<comment type="caution">
    <text evidence="4">The sequence shown here is derived from an EMBL/GenBank/DDBJ whole genome shotgun (WGS) entry which is preliminary data.</text>
</comment>
<dbReference type="InterPro" id="IPR020845">
    <property type="entry name" value="AMP-binding_CS"/>
</dbReference>
<dbReference type="InterPro" id="IPR000873">
    <property type="entry name" value="AMP-dep_synth/lig_dom"/>
</dbReference>
<feature type="domain" description="AMP-dependent synthetase/ligase" evidence="3">
    <location>
        <begin position="31"/>
        <end position="415"/>
    </location>
</feature>
<reference evidence="4 5" key="1">
    <citation type="journal article" date="2019" name="Int. J. Syst. Evol. Microbiol.">
        <title>The Global Catalogue of Microorganisms (GCM) 10K type strain sequencing project: providing services to taxonomists for standard genome sequencing and annotation.</title>
        <authorList>
            <consortium name="The Broad Institute Genomics Platform"/>
            <consortium name="The Broad Institute Genome Sequencing Center for Infectious Disease"/>
            <person name="Wu L."/>
            <person name="Ma J."/>
        </authorList>
    </citation>
    <scope>NUCLEOTIDE SEQUENCE [LARGE SCALE GENOMIC DNA]</scope>
    <source>
        <strain evidence="4 5">JCM 13584</strain>
    </source>
</reference>
<name>A0ABN2R251_9MICO</name>